<comment type="caution">
    <text evidence="1">The sequence shown here is derived from an EMBL/GenBank/DDBJ whole genome shotgun (WGS) entry which is preliminary data.</text>
</comment>
<accession>A0A0P7B0E2</accession>
<organism evidence="1 2">
    <name type="scientific">Croceitalea dokdonensis DOKDO 023</name>
    <dbReference type="NCBI Taxonomy" id="1300341"/>
    <lineage>
        <taxon>Bacteria</taxon>
        <taxon>Pseudomonadati</taxon>
        <taxon>Bacteroidota</taxon>
        <taxon>Flavobacteriia</taxon>
        <taxon>Flavobacteriales</taxon>
        <taxon>Flavobacteriaceae</taxon>
        <taxon>Croceitalea</taxon>
    </lineage>
</organism>
<evidence type="ECO:0000313" key="2">
    <source>
        <dbReference type="Proteomes" id="UP000050280"/>
    </source>
</evidence>
<dbReference type="STRING" id="1300341.I595_793"/>
<dbReference type="Proteomes" id="UP000050280">
    <property type="component" value="Unassembled WGS sequence"/>
</dbReference>
<dbReference type="InterPro" id="IPR019853">
    <property type="entry name" value="GldB-like"/>
</dbReference>
<dbReference type="NCBIfam" id="TIGR03514">
    <property type="entry name" value="GldB_lipo"/>
    <property type="match status" value="1"/>
</dbReference>
<dbReference type="AlphaFoldDB" id="A0A0P7B0E2"/>
<dbReference type="PATRIC" id="fig|1300341.3.peg.1012"/>
<proteinExistence type="predicted"/>
<protein>
    <submittedName>
        <fullName evidence="1">Gliding motility-associated lipoprotein GldB</fullName>
    </submittedName>
</protein>
<dbReference type="OrthoDB" id="976022at2"/>
<dbReference type="Pfam" id="PF25594">
    <property type="entry name" value="GldB_lipo"/>
    <property type="match status" value="1"/>
</dbReference>
<dbReference type="RefSeq" id="WP_083467487.1">
    <property type="nucleotide sequence ID" value="NZ_LDJX01000002.1"/>
</dbReference>
<sequence>MKVKPIFFLATVCFFSLFGCKDASKLESVIANIPLDLEVERFDRKFAEADVKAIPQLKRSYPYLFPEQYPDSLWVAKKNDTIQKELFNEVHVVFGDFKTETADIASLFKHITYYFPNFKVPKVVTLTSDVEYESRIILTDTLLLIGLDNYLGADHRFYRSFSAYIARQLDKRYLTSDIAGAFAKAVNAYPKNRTFLSKMLYYGKELYLKDLLLPQTETYQRINFTEEEYAWAVANESQIWRYFIERELLYSTETKLEKRFLDPAPFSKFGLEEIDNESPGRIGRFMGWQIVRSYMEKNPDTPLVELLDLPADELFKKSNYKPKK</sequence>
<name>A0A0P7B0E2_9FLAO</name>
<keyword evidence="2" id="KW-1185">Reference proteome</keyword>
<keyword evidence="1" id="KW-0449">Lipoprotein</keyword>
<dbReference type="PROSITE" id="PS51257">
    <property type="entry name" value="PROKAR_LIPOPROTEIN"/>
    <property type="match status" value="1"/>
</dbReference>
<dbReference type="EMBL" id="LDJX01000002">
    <property type="protein sequence ID" value="KPM32377.1"/>
    <property type="molecule type" value="Genomic_DNA"/>
</dbReference>
<evidence type="ECO:0000313" key="1">
    <source>
        <dbReference type="EMBL" id="KPM32377.1"/>
    </source>
</evidence>
<gene>
    <name evidence="1" type="ORF">I595_793</name>
</gene>
<reference evidence="1 2" key="1">
    <citation type="submission" date="2015-09" db="EMBL/GenBank/DDBJ databases">
        <title>Genome sequence of the marine flavobacterium Croceitalea dokdonensis DOKDO 023 that contains proton- and sodium-pumping rhodopsins.</title>
        <authorList>
            <person name="Kwon S.-K."/>
            <person name="Lee H.K."/>
            <person name="Kwak M.-J."/>
            <person name="Kim J.F."/>
        </authorList>
    </citation>
    <scope>NUCLEOTIDE SEQUENCE [LARGE SCALE GENOMIC DNA]</scope>
    <source>
        <strain evidence="1 2">DOKDO 023</strain>
    </source>
</reference>